<evidence type="ECO:0000313" key="10">
    <source>
        <dbReference type="EMBL" id="MDY0873979.1"/>
    </source>
</evidence>
<feature type="transmembrane region" description="Helical" evidence="7">
    <location>
        <begin position="12"/>
        <end position="29"/>
    </location>
</feature>
<evidence type="ECO:0000256" key="6">
    <source>
        <dbReference type="ARBA" id="ARBA00023136"/>
    </source>
</evidence>
<protein>
    <submittedName>
        <fullName evidence="10">ABC transporter permease</fullName>
    </submittedName>
</protein>
<evidence type="ECO:0000313" key="11">
    <source>
        <dbReference type="Proteomes" id="UP001271769"/>
    </source>
</evidence>
<dbReference type="Proteomes" id="UP001271769">
    <property type="component" value="Unassembled WGS sequence"/>
</dbReference>
<accession>A0ABU5E461</accession>
<feature type="transmembrane region" description="Helical" evidence="7">
    <location>
        <begin position="207"/>
        <end position="228"/>
    </location>
</feature>
<feature type="region of interest" description="Disordered" evidence="8">
    <location>
        <begin position="54"/>
        <end position="118"/>
    </location>
</feature>
<dbReference type="InterPro" id="IPR000515">
    <property type="entry name" value="MetI-like"/>
</dbReference>
<evidence type="ECO:0000256" key="4">
    <source>
        <dbReference type="ARBA" id="ARBA00022692"/>
    </source>
</evidence>
<comment type="caution">
    <text evidence="10">The sequence shown here is derived from an EMBL/GenBank/DDBJ whole genome shotgun (WGS) entry which is preliminary data.</text>
</comment>
<keyword evidence="3" id="KW-1003">Cell membrane</keyword>
<evidence type="ECO:0000256" key="2">
    <source>
        <dbReference type="ARBA" id="ARBA00022448"/>
    </source>
</evidence>
<dbReference type="SUPFAM" id="SSF161098">
    <property type="entry name" value="MetI-like"/>
    <property type="match status" value="1"/>
</dbReference>
<proteinExistence type="inferred from homology"/>
<feature type="transmembrane region" description="Helical" evidence="7">
    <location>
        <begin position="165"/>
        <end position="195"/>
    </location>
</feature>
<dbReference type="PANTHER" id="PTHR30151">
    <property type="entry name" value="ALKANE SULFONATE ABC TRANSPORTER-RELATED, MEMBRANE SUBUNIT"/>
    <property type="match status" value="1"/>
</dbReference>
<feature type="domain" description="ABC transmembrane type-1" evidence="9">
    <location>
        <begin position="165"/>
        <end position="358"/>
    </location>
</feature>
<feature type="compositionally biased region" description="Low complexity" evidence="8">
    <location>
        <begin position="108"/>
        <end position="118"/>
    </location>
</feature>
<feature type="transmembrane region" description="Helical" evidence="7">
    <location>
        <begin position="334"/>
        <end position="354"/>
    </location>
</feature>
<organism evidence="10 11">
    <name type="scientific">Dongia rigui</name>
    <dbReference type="NCBI Taxonomy" id="940149"/>
    <lineage>
        <taxon>Bacteria</taxon>
        <taxon>Pseudomonadati</taxon>
        <taxon>Pseudomonadota</taxon>
        <taxon>Alphaproteobacteria</taxon>
        <taxon>Rhodospirillales</taxon>
        <taxon>Dongiaceae</taxon>
        <taxon>Dongia</taxon>
    </lineage>
</organism>
<evidence type="ECO:0000256" key="3">
    <source>
        <dbReference type="ARBA" id="ARBA00022475"/>
    </source>
</evidence>
<comment type="subcellular location">
    <subcellularLocation>
        <location evidence="1 7">Cell membrane</location>
        <topology evidence="1 7">Multi-pass membrane protein</topology>
    </subcellularLocation>
</comment>
<evidence type="ECO:0000256" key="1">
    <source>
        <dbReference type="ARBA" id="ARBA00004651"/>
    </source>
</evidence>
<comment type="similarity">
    <text evidence="7">Belongs to the binding-protein-dependent transport system permease family.</text>
</comment>
<keyword evidence="11" id="KW-1185">Reference proteome</keyword>
<reference evidence="10 11" key="1">
    <citation type="journal article" date="2013" name="Antonie Van Leeuwenhoek">
        <title>Dongia rigui sp. nov., isolated from freshwater of a large wetland in Korea.</title>
        <authorList>
            <person name="Baik K.S."/>
            <person name="Hwang Y.M."/>
            <person name="Choi J.S."/>
            <person name="Kwon J."/>
            <person name="Seong C.N."/>
        </authorList>
    </citation>
    <scope>NUCLEOTIDE SEQUENCE [LARGE SCALE GENOMIC DNA]</scope>
    <source>
        <strain evidence="10 11">04SU4-P</strain>
    </source>
</reference>
<feature type="transmembrane region" description="Helical" evidence="7">
    <location>
        <begin position="279"/>
        <end position="304"/>
    </location>
</feature>
<dbReference type="Gene3D" id="1.10.3720.10">
    <property type="entry name" value="MetI-like"/>
    <property type="match status" value="1"/>
</dbReference>
<dbReference type="EMBL" id="JAXCLX010000003">
    <property type="protein sequence ID" value="MDY0873979.1"/>
    <property type="molecule type" value="Genomic_DNA"/>
</dbReference>
<feature type="compositionally biased region" description="Acidic residues" evidence="8">
    <location>
        <begin position="94"/>
        <end position="106"/>
    </location>
</feature>
<feature type="transmembrane region" description="Helical" evidence="7">
    <location>
        <begin position="240"/>
        <end position="258"/>
    </location>
</feature>
<keyword evidence="6 7" id="KW-0472">Membrane</keyword>
<name>A0ABU5E461_9PROT</name>
<evidence type="ECO:0000256" key="8">
    <source>
        <dbReference type="SAM" id="MobiDB-lite"/>
    </source>
</evidence>
<dbReference type="RefSeq" id="WP_320502447.1">
    <property type="nucleotide sequence ID" value="NZ_JAXCLX010000003.1"/>
</dbReference>
<dbReference type="Pfam" id="PF00528">
    <property type="entry name" value="BPD_transp_1"/>
    <property type="match status" value="1"/>
</dbReference>
<keyword evidence="4 7" id="KW-0812">Transmembrane</keyword>
<evidence type="ECO:0000256" key="7">
    <source>
        <dbReference type="RuleBase" id="RU363032"/>
    </source>
</evidence>
<keyword evidence="2 7" id="KW-0813">Transport</keyword>
<dbReference type="PROSITE" id="PS50928">
    <property type="entry name" value="ABC_TM1"/>
    <property type="match status" value="1"/>
</dbReference>
<dbReference type="InterPro" id="IPR035906">
    <property type="entry name" value="MetI-like_sf"/>
</dbReference>
<dbReference type="PANTHER" id="PTHR30151:SF20">
    <property type="entry name" value="ABC TRANSPORTER PERMEASE PROTEIN HI_0355-RELATED"/>
    <property type="match status" value="1"/>
</dbReference>
<evidence type="ECO:0000256" key="5">
    <source>
        <dbReference type="ARBA" id="ARBA00022989"/>
    </source>
</evidence>
<keyword evidence="5 7" id="KW-1133">Transmembrane helix</keyword>
<gene>
    <name evidence="10" type="ORF">SMD31_18705</name>
</gene>
<evidence type="ECO:0000259" key="9">
    <source>
        <dbReference type="PROSITE" id="PS50928"/>
    </source>
</evidence>
<sequence>MSSVARDLKEKALPVAAVVALIIVLWYGLAARLNWTQVEDGLVNAAADQAAEAEAEAALNGDNGSSDNADAGSEDDESQSYDSATADPEPGEAAPEEDAAGSDESDVAPAQAAPAQAATVEKPPFMTVLKGTWEMERPVLPSPHQIVKEFVATTFAEPVTSNKSLVYHAGVTASATLVGFALGAVLGMILAAGIVHLRTLDRSLMPWIIASQTVPILAIAPMIIVVLGNIGITGLVPKSIISMYLCFFPVTIGMVKGLRSPDPMQLDLMRSYNASTAQVFWKLRVPASVPFLFASLKVAVAISLTGAIVGELPTGAAAGIGARLLSGSYYGQTVQIWSALFAAALLGTVLVYGIGGIERLVLRLAGGRA</sequence>